<organism evidence="1 2">
    <name type="scientific">Araneus ventricosus</name>
    <name type="common">Orbweaver spider</name>
    <name type="synonym">Epeira ventricosa</name>
    <dbReference type="NCBI Taxonomy" id="182803"/>
    <lineage>
        <taxon>Eukaryota</taxon>
        <taxon>Metazoa</taxon>
        <taxon>Ecdysozoa</taxon>
        <taxon>Arthropoda</taxon>
        <taxon>Chelicerata</taxon>
        <taxon>Arachnida</taxon>
        <taxon>Araneae</taxon>
        <taxon>Araneomorphae</taxon>
        <taxon>Entelegynae</taxon>
        <taxon>Araneoidea</taxon>
        <taxon>Araneidae</taxon>
        <taxon>Araneus</taxon>
    </lineage>
</organism>
<sequence length="113" mass="13011">MANPVVVFRTGVIGSRLMPQKSRRPQNLFYALRKAKPTANLRHWVEGGHQNLFCALRKAKPTANLRHWVEGGHQNLFCALRKAKPTADLRHWVEGGDLKTYSTHFARLSRRRI</sequence>
<evidence type="ECO:0000313" key="1">
    <source>
        <dbReference type="EMBL" id="GBL85630.1"/>
    </source>
</evidence>
<dbReference type="AlphaFoldDB" id="A0A4Y2B0I5"/>
<name>A0A4Y2B0I5_ARAVE</name>
<proteinExistence type="predicted"/>
<keyword evidence="2" id="KW-1185">Reference proteome</keyword>
<comment type="caution">
    <text evidence="1">The sequence shown here is derived from an EMBL/GenBank/DDBJ whole genome shotgun (WGS) entry which is preliminary data.</text>
</comment>
<dbReference type="EMBL" id="BGPR01000044">
    <property type="protein sequence ID" value="GBL85630.1"/>
    <property type="molecule type" value="Genomic_DNA"/>
</dbReference>
<reference evidence="1 2" key="1">
    <citation type="journal article" date="2019" name="Sci. Rep.">
        <title>Orb-weaving spider Araneus ventricosus genome elucidates the spidroin gene catalogue.</title>
        <authorList>
            <person name="Kono N."/>
            <person name="Nakamura H."/>
            <person name="Ohtoshi R."/>
            <person name="Moran D.A.P."/>
            <person name="Shinohara A."/>
            <person name="Yoshida Y."/>
            <person name="Fujiwara M."/>
            <person name="Mori M."/>
            <person name="Tomita M."/>
            <person name="Arakawa K."/>
        </authorList>
    </citation>
    <scope>NUCLEOTIDE SEQUENCE [LARGE SCALE GENOMIC DNA]</scope>
</reference>
<accession>A0A4Y2B0I5</accession>
<gene>
    <name evidence="1" type="ORF">AVEN_193098_1</name>
</gene>
<protein>
    <submittedName>
        <fullName evidence="1">Uncharacterized protein</fullName>
    </submittedName>
</protein>
<dbReference type="Proteomes" id="UP000499080">
    <property type="component" value="Unassembled WGS sequence"/>
</dbReference>
<evidence type="ECO:0000313" key="2">
    <source>
        <dbReference type="Proteomes" id="UP000499080"/>
    </source>
</evidence>